<dbReference type="AlphaFoldDB" id="A0A553R6W9"/>
<evidence type="ECO:0000256" key="4">
    <source>
        <dbReference type="ARBA" id="ARBA00023212"/>
    </source>
</evidence>
<evidence type="ECO:0000313" key="7">
    <source>
        <dbReference type="EMBL" id="TRY97931.1"/>
    </source>
</evidence>
<feature type="coiled-coil region" evidence="5">
    <location>
        <begin position="685"/>
        <end position="712"/>
    </location>
</feature>
<keyword evidence="3 5" id="KW-0175">Coiled coil</keyword>
<reference evidence="7 8" key="1">
    <citation type="journal article" date="2019" name="Sci. Data">
        <title>Hybrid genome assembly and annotation of Danionella translucida.</title>
        <authorList>
            <person name="Kadobianskyi M."/>
            <person name="Schulze L."/>
            <person name="Schuelke M."/>
            <person name="Judkewitz B."/>
        </authorList>
    </citation>
    <scope>NUCLEOTIDE SEQUENCE [LARGE SCALE GENOMIC DNA]</scope>
    <source>
        <strain evidence="7 8">Bolton</strain>
    </source>
</reference>
<dbReference type="GO" id="GO:0051660">
    <property type="term" value="P:establishment of centrosome localization"/>
    <property type="evidence" value="ECO:0007669"/>
    <property type="project" value="TreeGrafter"/>
</dbReference>
<feature type="coiled-coil region" evidence="5">
    <location>
        <begin position="148"/>
        <end position="656"/>
    </location>
</feature>
<proteinExistence type="predicted"/>
<dbReference type="InterPro" id="IPR052116">
    <property type="entry name" value="Centro_Cilium_Assembly"/>
</dbReference>
<dbReference type="PANTHER" id="PTHR23170:SF2">
    <property type="entry name" value="CENTROSOMAL PROTEIN OF 83 KDA"/>
    <property type="match status" value="1"/>
</dbReference>
<evidence type="ECO:0000256" key="1">
    <source>
        <dbReference type="ARBA" id="ARBA00004300"/>
    </source>
</evidence>
<feature type="region of interest" description="Disordered" evidence="6">
    <location>
        <begin position="1"/>
        <end position="21"/>
    </location>
</feature>
<dbReference type="PANTHER" id="PTHR23170">
    <property type="entry name" value="NY-REN-58 ANTIGEN"/>
    <property type="match status" value="1"/>
</dbReference>
<sequence length="735" mass="85706">MDQMNPPISGQPPVLFPNLESSGAGGKASLLLGSSMGLTSPDTELQKMLIDERMRCENHKTNYQTLKVEHTRLQDEYTRAQTELKRLLTDRQVTQEKQQLLLAELRGELLDKTRELEELKLKVLTPQRLELLRAQVQQELEAPIRERFNKLQEEADSYRSEYNKLRYDLTFIKSEFDHQKEEHARVLEERRLRHEADVAQLERDKEDLATRLQSGDSARDGKRVETLLREKAQLHQRLRGLEAEVTELRAERNNSGVQAENVQRIQIRQIAESQAAVKALEAEKQSIRLQLDRTEGELRQTQEQNTVLTGKLHKAERETSSLRSQVEEMKHTHKLELSNVRLECVRSKGELERDNDALHSQIEGLQTDIEVMKSALERSKELISEKEHEIVHKVKAVREEELQKMTVLQEEKLELENRLSELEQQRTLQEATGNSQKEEWEDKIRAAQLGEESVRKELQNLRQESLGGNVGGAKIQQQSQQLEDLETLRADNTDLRRQTAELNLQIGSMSHSESELLGTNNRLRESLERLREDLRGARTQMERTQQEAERLVEERQAEWLEEKHQLQDKETEAREKYNQAKERLQRAALAQKKRKTLTEMKENKLQDKIHLLEAKIEELEIESSAAKKKASYSEEHAQLSKRLKELQRRHNEFRHLLLGNQMTTSTPLAQSLVIPTESIFSNIQEDQHQRELSLLRRRLEDLENSQQQQLEELAAPLHRDRERLSNPHNDLPELS</sequence>
<dbReference type="GO" id="GO:0005813">
    <property type="term" value="C:centrosome"/>
    <property type="evidence" value="ECO:0007669"/>
    <property type="project" value="UniProtKB-SubCell"/>
</dbReference>
<evidence type="ECO:0000256" key="2">
    <source>
        <dbReference type="ARBA" id="ARBA00022490"/>
    </source>
</evidence>
<dbReference type="OrthoDB" id="311279at2759"/>
<dbReference type="EMBL" id="SRMA01025202">
    <property type="protein sequence ID" value="TRY97931.1"/>
    <property type="molecule type" value="Genomic_DNA"/>
</dbReference>
<dbReference type="GO" id="GO:0005814">
    <property type="term" value="C:centriole"/>
    <property type="evidence" value="ECO:0007669"/>
    <property type="project" value="TreeGrafter"/>
</dbReference>
<name>A0A553R6W9_9TELE</name>
<evidence type="ECO:0000256" key="5">
    <source>
        <dbReference type="SAM" id="Coils"/>
    </source>
</evidence>
<dbReference type="Proteomes" id="UP000316079">
    <property type="component" value="Unassembled WGS sequence"/>
</dbReference>
<organism evidence="7 8">
    <name type="scientific">Danionella cerebrum</name>
    <dbReference type="NCBI Taxonomy" id="2873325"/>
    <lineage>
        <taxon>Eukaryota</taxon>
        <taxon>Metazoa</taxon>
        <taxon>Chordata</taxon>
        <taxon>Craniata</taxon>
        <taxon>Vertebrata</taxon>
        <taxon>Euteleostomi</taxon>
        <taxon>Actinopterygii</taxon>
        <taxon>Neopterygii</taxon>
        <taxon>Teleostei</taxon>
        <taxon>Ostariophysi</taxon>
        <taxon>Cypriniformes</taxon>
        <taxon>Danionidae</taxon>
        <taxon>Danioninae</taxon>
        <taxon>Danionella</taxon>
    </lineage>
</organism>
<dbReference type="GO" id="GO:0097539">
    <property type="term" value="C:ciliary transition fiber"/>
    <property type="evidence" value="ECO:0007669"/>
    <property type="project" value="TreeGrafter"/>
</dbReference>
<keyword evidence="2" id="KW-0963">Cytoplasm</keyword>
<dbReference type="GO" id="GO:0060271">
    <property type="term" value="P:cilium assembly"/>
    <property type="evidence" value="ECO:0007669"/>
    <property type="project" value="TreeGrafter"/>
</dbReference>
<protein>
    <recommendedName>
        <fullName evidence="9">Centrosomal protein of 83 kDa</fullName>
    </recommendedName>
</protein>
<evidence type="ECO:0008006" key="9">
    <source>
        <dbReference type="Google" id="ProtNLM"/>
    </source>
</evidence>
<gene>
    <name evidence="7" type="ORF">DNTS_016635</name>
</gene>
<feature type="region of interest" description="Disordered" evidence="6">
    <location>
        <begin position="713"/>
        <end position="735"/>
    </location>
</feature>
<evidence type="ECO:0000313" key="8">
    <source>
        <dbReference type="Proteomes" id="UP000316079"/>
    </source>
</evidence>
<comment type="subcellular location">
    <subcellularLocation>
        <location evidence="1">Cytoplasm</location>
        <location evidence="1">Cytoskeleton</location>
        <location evidence="1">Microtubule organizing center</location>
        <location evidence="1">Centrosome</location>
    </subcellularLocation>
</comment>
<dbReference type="GO" id="GO:0005794">
    <property type="term" value="C:Golgi apparatus"/>
    <property type="evidence" value="ECO:0007669"/>
    <property type="project" value="TreeGrafter"/>
</dbReference>
<feature type="coiled-coil region" evidence="5">
    <location>
        <begin position="56"/>
        <end position="122"/>
    </location>
</feature>
<evidence type="ECO:0000256" key="6">
    <source>
        <dbReference type="SAM" id="MobiDB-lite"/>
    </source>
</evidence>
<keyword evidence="4" id="KW-0206">Cytoskeleton</keyword>
<comment type="caution">
    <text evidence="7">The sequence shown here is derived from an EMBL/GenBank/DDBJ whole genome shotgun (WGS) entry which is preliminary data.</text>
</comment>
<evidence type="ECO:0000256" key="3">
    <source>
        <dbReference type="ARBA" id="ARBA00023054"/>
    </source>
</evidence>
<dbReference type="STRING" id="623744.A0A553R6W9"/>
<accession>A0A553R6W9</accession>
<keyword evidence="8" id="KW-1185">Reference proteome</keyword>